<dbReference type="GO" id="GO:0042597">
    <property type="term" value="C:periplasmic space"/>
    <property type="evidence" value="ECO:0007669"/>
    <property type="project" value="InterPro"/>
</dbReference>
<keyword evidence="6" id="KW-1185">Reference proteome</keyword>
<sequence>MVFLRAGLIFILFTTATLAAPLVPPAGFSQPPATHTLAKTVSCPDAPPPFTGALDFRSKYEGSDSARATLNPQAEAAFHQQTRAIADMEKFVSAQITAWHRSSDARDVTCVVTALNRWATAGALLGEARNHTGKSMRKWALATFSSGWLQLQFSASHPLNAWPEQTQNITRWLGEMGDLTASEWRDLPQSKVNNHSYWAAWALMATSVATGRQDLFDQSLAIYRTAMNQIDADGFLPNELRRRQRALAYHNYALQPLVMIALFARANGVDMPQENRAALQRLATQVIAGLDNPQPFTDRSGAQQDMAFLQQPTNLAWLEAWCQLSTCDNDLRARLASLRPLQNRRLGGPLTLLIGPKA</sequence>
<feature type="chain" id="PRO_5032858707" evidence="3">
    <location>
        <begin position="20"/>
        <end position="358"/>
    </location>
</feature>
<organism evidence="5 6">
    <name type="scientific">Kosakonia cowanii JCM 10956 = DSM 18146</name>
    <dbReference type="NCBI Taxonomy" id="1300165"/>
    <lineage>
        <taxon>Bacteria</taxon>
        <taxon>Pseudomonadati</taxon>
        <taxon>Pseudomonadota</taxon>
        <taxon>Gammaproteobacteria</taxon>
        <taxon>Enterobacterales</taxon>
        <taxon>Enterobacteriaceae</taxon>
        <taxon>Kosakonia</taxon>
    </lineage>
</organism>
<evidence type="ECO:0000313" key="5">
    <source>
        <dbReference type="EMBL" id="APZ06486.1"/>
    </source>
</evidence>
<feature type="signal peptide" evidence="3">
    <location>
        <begin position="1"/>
        <end position="19"/>
    </location>
</feature>
<dbReference type="InterPro" id="IPR008397">
    <property type="entry name" value="Alginate_lyase_dom"/>
</dbReference>
<dbReference type="InterPro" id="IPR008929">
    <property type="entry name" value="Chondroitin_lyas"/>
</dbReference>
<keyword evidence="1 3" id="KW-0732">Signal</keyword>
<dbReference type="SUPFAM" id="SSF48230">
    <property type="entry name" value="Chondroitin AC/alginate lyase"/>
    <property type="match status" value="1"/>
</dbReference>
<feature type="domain" description="Alginate lyase" evidence="4">
    <location>
        <begin position="55"/>
        <end position="296"/>
    </location>
</feature>
<protein>
    <submittedName>
        <fullName evidence="5">Poly(Beta-D-mannuronate) lyase</fullName>
    </submittedName>
</protein>
<dbReference type="NCBIfam" id="NF001467">
    <property type="entry name" value="PRK00325.1-2"/>
    <property type="match status" value="1"/>
</dbReference>
<gene>
    <name evidence="5" type="ORF">BWI95_16205</name>
</gene>
<dbReference type="Pfam" id="PF05426">
    <property type="entry name" value="Alginate_lyase"/>
    <property type="match status" value="1"/>
</dbReference>
<evidence type="ECO:0000256" key="2">
    <source>
        <dbReference type="ARBA" id="ARBA00023239"/>
    </source>
</evidence>
<dbReference type="AlphaFoldDB" id="A0A807LIN9"/>
<dbReference type="Proteomes" id="UP000187148">
    <property type="component" value="Chromosome"/>
</dbReference>
<evidence type="ECO:0000256" key="3">
    <source>
        <dbReference type="SAM" id="SignalP"/>
    </source>
</evidence>
<reference evidence="5 6" key="1">
    <citation type="submission" date="2017-01" db="EMBL/GenBank/DDBJ databases">
        <authorList>
            <person name="Cao J.-M."/>
        </authorList>
    </citation>
    <scope>NUCLEOTIDE SEQUENCE [LARGE SCALE GENOMIC DNA]</scope>
    <source>
        <strain evidence="5 6">888-76</strain>
    </source>
</reference>
<dbReference type="Gene3D" id="1.50.10.100">
    <property type="entry name" value="Chondroitin AC/alginate lyase"/>
    <property type="match status" value="1"/>
</dbReference>
<dbReference type="RefSeq" id="WP_076769832.1">
    <property type="nucleotide sequence ID" value="NZ_CP019445.1"/>
</dbReference>
<evidence type="ECO:0000256" key="1">
    <source>
        <dbReference type="ARBA" id="ARBA00022729"/>
    </source>
</evidence>
<keyword evidence="2 5" id="KW-0456">Lyase</keyword>
<evidence type="ECO:0000313" key="6">
    <source>
        <dbReference type="Proteomes" id="UP000187148"/>
    </source>
</evidence>
<evidence type="ECO:0000259" key="4">
    <source>
        <dbReference type="Pfam" id="PF05426"/>
    </source>
</evidence>
<accession>A0A807LIN9</accession>
<name>A0A807LIN9_9ENTR</name>
<dbReference type="KEGG" id="kco:BWI95_16205"/>
<dbReference type="EMBL" id="CP019445">
    <property type="protein sequence ID" value="APZ06486.1"/>
    <property type="molecule type" value="Genomic_DNA"/>
</dbReference>
<dbReference type="GO" id="GO:0016829">
    <property type="term" value="F:lyase activity"/>
    <property type="evidence" value="ECO:0007669"/>
    <property type="project" value="UniProtKB-KW"/>
</dbReference>
<proteinExistence type="predicted"/>